<organism evidence="5 6">
    <name type="scientific">candidate division TA06 bacterium</name>
    <dbReference type="NCBI Taxonomy" id="2250710"/>
    <lineage>
        <taxon>Bacteria</taxon>
        <taxon>Bacteria division TA06</taxon>
    </lineage>
</organism>
<reference evidence="5 6" key="1">
    <citation type="submission" date="2019-03" db="EMBL/GenBank/DDBJ databases">
        <title>Metabolic potential of uncultured bacteria and archaea associated with petroleum seepage in deep-sea sediments.</title>
        <authorList>
            <person name="Dong X."/>
            <person name="Hubert C."/>
        </authorList>
    </citation>
    <scope>NUCLEOTIDE SEQUENCE [LARGE SCALE GENOMIC DNA]</scope>
    <source>
        <strain evidence="5">E29_bin36</strain>
    </source>
</reference>
<dbReference type="InterPro" id="IPR050399">
    <property type="entry name" value="HPr"/>
</dbReference>
<comment type="caution">
    <text evidence="5">The sequence shown here is derived from an EMBL/GenBank/DDBJ whole genome shotgun (WGS) entry which is preliminary data.</text>
</comment>
<feature type="domain" description="HPr" evidence="4">
    <location>
        <begin position="1"/>
        <end position="72"/>
    </location>
</feature>
<dbReference type="Proteomes" id="UP000315534">
    <property type="component" value="Unassembled WGS sequence"/>
</dbReference>
<evidence type="ECO:0000256" key="1">
    <source>
        <dbReference type="ARBA" id="ARBA00004496"/>
    </source>
</evidence>
<dbReference type="NCBIfam" id="TIGR01003">
    <property type="entry name" value="PTS_HPr_family"/>
    <property type="match status" value="1"/>
</dbReference>
<dbReference type="InterPro" id="IPR000032">
    <property type="entry name" value="HPr-like"/>
</dbReference>
<dbReference type="PANTHER" id="PTHR33705:SF2">
    <property type="entry name" value="PHOSPHOCARRIER PROTEIN NPR"/>
    <property type="match status" value="1"/>
</dbReference>
<dbReference type="PANTHER" id="PTHR33705">
    <property type="entry name" value="PHOSPHOCARRIER PROTEIN HPR"/>
    <property type="match status" value="1"/>
</dbReference>
<dbReference type="AlphaFoldDB" id="A0A523XR85"/>
<keyword evidence="2" id="KW-0963">Cytoplasm</keyword>
<dbReference type="SUPFAM" id="SSF55594">
    <property type="entry name" value="HPr-like"/>
    <property type="match status" value="1"/>
</dbReference>
<dbReference type="InterPro" id="IPR001020">
    <property type="entry name" value="PTS_HPr_His_P_site"/>
</dbReference>
<dbReference type="InterPro" id="IPR035895">
    <property type="entry name" value="HPr-like_sf"/>
</dbReference>
<proteinExistence type="predicted"/>
<name>A0A523XR85_UNCT6</name>
<protein>
    <submittedName>
        <fullName evidence="5">HPr family phosphocarrier protein</fullName>
    </submittedName>
</protein>
<dbReference type="GO" id="GO:0009401">
    <property type="term" value="P:phosphoenolpyruvate-dependent sugar phosphotransferase system"/>
    <property type="evidence" value="ECO:0007669"/>
    <property type="project" value="UniProtKB-KW"/>
</dbReference>
<evidence type="ECO:0000256" key="2">
    <source>
        <dbReference type="ARBA" id="ARBA00022490"/>
    </source>
</evidence>
<evidence type="ECO:0000256" key="3">
    <source>
        <dbReference type="ARBA" id="ARBA00022683"/>
    </source>
</evidence>
<dbReference type="CDD" id="cd00367">
    <property type="entry name" value="PTS-HPr_like"/>
    <property type="match status" value="1"/>
</dbReference>
<evidence type="ECO:0000313" key="5">
    <source>
        <dbReference type="EMBL" id="TET81810.1"/>
    </source>
</evidence>
<evidence type="ECO:0000313" key="6">
    <source>
        <dbReference type="Proteomes" id="UP000315534"/>
    </source>
</evidence>
<gene>
    <name evidence="5" type="ORF">E3J38_03270</name>
</gene>
<dbReference type="Pfam" id="PF00381">
    <property type="entry name" value="PTS-HPr"/>
    <property type="match status" value="1"/>
</dbReference>
<dbReference type="PROSITE" id="PS51350">
    <property type="entry name" value="PTS_HPR_DOM"/>
    <property type="match status" value="1"/>
</dbReference>
<comment type="subcellular location">
    <subcellularLocation>
        <location evidence="1">Cytoplasm</location>
    </subcellularLocation>
</comment>
<feature type="non-terminal residue" evidence="5">
    <location>
        <position position="72"/>
    </location>
</feature>
<accession>A0A523XR85</accession>
<dbReference type="PRINTS" id="PR00107">
    <property type="entry name" value="PHOSPHOCPHPR"/>
</dbReference>
<evidence type="ECO:0000259" key="4">
    <source>
        <dbReference type="PROSITE" id="PS51350"/>
    </source>
</evidence>
<sequence length="72" mass="7835">MTERKVKIINKLGLHARPAAMLVKTAGKYKSEVTLSKDDMEVNAKSIMGVMMLAAEKGSIVTIRAEGEDEAE</sequence>
<dbReference type="PROSITE" id="PS00369">
    <property type="entry name" value="PTS_HPR_HIS"/>
    <property type="match status" value="1"/>
</dbReference>
<keyword evidence="3" id="KW-0598">Phosphotransferase system</keyword>
<dbReference type="Gene3D" id="3.30.1340.10">
    <property type="entry name" value="HPr-like"/>
    <property type="match status" value="1"/>
</dbReference>
<dbReference type="EMBL" id="SOIP01000203">
    <property type="protein sequence ID" value="TET81810.1"/>
    <property type="molecule type" value="Genomic_DNA"/>
</dbReference>
<dbReference type="GO" id="GO:0005737">
    <property type="term" value="C:cytoplasm"/>
    <property type="evidence" value="ECO:0007669"/>
    <property type="project" value="UniProtKB-SubCell"/>
</dbReference>